<dbReference type="EMBL" id="JAMXQS010000001">
    <property type="protein sequence ID" value="MCO6048377.1"/>
    <property type="molecule type" value="Genomic_DNA"/>
</dbReference>
<feature type="domain" description="Type II methyltransferase M.TaqI-like" evidence="7">
    <location>
        <begin position="639"/>
        <end position="890"/>
    </location>
</feature>
<dbReference type="Proteomes" id="UP001205906">
    <property type="component" value="Unassembled WGS sequence"/>
</dbReference>
<dbReference type="PANTHER" id="PTHR33841">
    <property type="entry name" value="DNA METHYLTRANSFERASE YEEA-RELATED"/>
    <property type="match status" value="1"/>
</dbReference>
<dbReference type="PRINTS" id="PR00507">
    <property type="entry name" value="N12N6MTFRASE"/>
</dbReference>
<evidence type="ECO:0000313" key="9">
    <source>
        <dbReference type="Proteomes" id="UP001205906"/>
    </source>
</evidence>
<dbReference type="InterPro" id="IPR002052">
    <property type="entry name" value="DNA_methylase_N6_adenine_CS"/>
</dbReference>
<dbReference type="Gene3D" id="3.40.50.150">
    <property type="entry name" value="Vaccinia Virus protein VP39"/>
    <property type="match status" value="1"/>
</dbReference>
<dbReference type="RefSeq" id="WP_252815193.1">
    <property type="nucleotide sequence ID" value="NZ_JAMXQS010000001.1"/>
</dbReference>
<dbReference type="Pfam" id="PF07669">
    <property type="entry name" value="Eco57I"/>
    <property type="match status" value="1"/>
</dbReference>
<evidence type="ECO:0000256" key="1">
    <source>
        <dbReference type="ARBA" id="ARBA00011900"/>
    </source>
</evidence>
<evidence type="ECO:0000313" key="8">
    <source>
        <dbReference type="EMBL" id="MCO6048377.1"/>
    </source>
</evidence>
<proteinExistence type="predicted"/>
<evidence type="ECO:0000256" key="2">
    <source>
        <dbReference type="ARBA" id="ARBA00022603"/>
    </source>
</evidence>
<dbReference type="GO" id="GO:0008168">
    <property type="term" value="F:methyltransferase activity"/>
    <property type="evidence" value="ECO:0007669"/>
    <property type="project" value="UniProtKB-KW"/>
</dbReference>
<dbReference type="PANTHER" id="PTHR33841:SF1">
    <property type="entry name" value="DNA METHYLTRANSFERASE A"/>
    <property type="match status" value="1"/>
</dbReference>
<reference evidence="8 9" key="1">
    <citation type="submission" date="2022-06" db="EMBL/GenBank/DDBJ databases">
        <title>Mesorhizobium sp. strain RP14 Genome sequencing and assembly.</title>
        <authorList>
            <person name="Kim I."/>
        </authorList>
    </citation>
    <scope>NUCLEOTIDE SEQUENCE [LARGE SCALE GENOMIC DNA]</scope>
    <source>
        <strain evidence="9">RP14(2022)</strain>
    </source>
</reference>
<keyword evidence="4" id="KW-0949">S-adenosyl-L-methionine</keyword>
<evidence type="ECO:0000256" key="4">
    <source>
        <dbReference type="ARBA" id="ARBA00022691"/>
    </source>
</evidence>
<name>A0ABT1C0L5_9HYPH</name>
<evidence type="ECO:0000256" key="5">
    <source>
        <dbReference type="ARBA" id="ARBA00047942"/>
    </source>
</evidence>
<gene>
    <name evidence="8" type="ORF">NGM99_01055</name>
</gene>
<evidence type="ECO:0000256" key="3">
    <source>
        <dbReference type="ARBA" id="ARBA00022679"/>
    </source>
</evidence>
<feature type="region of interest" description="Disordered" evidence="6">
    <location>
        <begin position="521"/>
        <end position="550"/>
    </location>
</feature>
<dbReference type="GO" id="GO:0032259">
    <property type="term" value="P:methylation"/>
    <property type="evidence" value="ECO:0007669"/>
    <property type="project" value="UniProtKB-KW"/>
</dbReference>
<keyword evidence="9" id="KW-1185">Reference proteome</keyword>
<feature type="region of interest" description="Disordered" evidence="6">
    <location>
        <begin position="1344"/>
        <end position="1363"/>
    </location>
</feature>
<dbReference type="InterPro" id="IPR050953">
    <property type="entry name" value="N4_N6_ade-DNA_methylase"/>
</dbReference>
<keyword evidence="2 8" id="KW-0489">Methyltransferase</keyword>
<organism evidence="8 9">
    <name type="scientific">Mesorhizobium liriopis</name>
    <dbReference type="NCBI Taxonomy" id="2953882"/>
    <lineage>
        <taxon>Bacteria</taxon>
        <taxon>Pseudomonadati</taxon>
        <taxon>Pseudomonadota</taxon>
        <taxon>Alphaproteobacteria</taxon>
        <taxon>Hyphomicrobiales</taxon>
        <taxon>Phyllobacteriaceae</taxon>
        <taxon>Mesorhizobium</taxon>
    </lineage>
</organism>
<comment type="catalytic activity">
    <reaction evidence="5">
        <text>a 2'-deoxyadenosine in DNA + S-adenosyl-L-methionine = an N(6)-methyl-2'-deoxyadenosine in DNA + S-adenosyl-L-homocysteine + H(+)</text>
        <dbReference type="Rhea" id="RHEA:15197"/>
        <dbReference type="Rhea" id="RHEA-COMP:12418"/>
        <dbReference type="Rhea" id="RHEA-COMP:12419"/>
        <dbReference type="ChEBI" id="CHEBI:15378"/>
        <dbReference type="ChEBI" id="CHEBI:57856"/>
        <dbReference type="ChEBI" id="CHEBI:59789"/>
        <dbReference type="ChEBI" id="CHEBI:90615"/>
        <dbReference type="ChEBI" id="CHEBI:90616"/>
        <dbReference type="EC" id="2.1.1.72"/>
    </reaction>
</comment>
<evidence type="ECO:0000256" key="6">
    <source>
        <dbReference type="SAM" id="MobiDB-lite"/>
    </source>
</evidence>
<protein>
    <recommendedName>
        <fullName evidence="1">site-specific DNA-methyltransferase (adenine-specific)</fullName>
        <ecNumber evidence="1">2.1.1.72</ecNumber>
    </recommendedName>
</protein>
<accession>A0ABT1C0L5</accession>
<dbReference type="SUPFAM" id="SSF53335">
    <property type="entry name" value="S-adenosyl-L-methionine-dependent methyltransferases"/>
    <property type="match status" value="1"/>
</dbReference>
<dbReference type="InterPro" id="IPR011639">
    <property type="entry name" value="MethylTrfase_TaqI-like_dom"/>
</dbReference>
<sequence length="1363" mass="151079">MNAFAHVQADPQIEWLLHVGSVGLVIGPNIIREETLYPPPQRELETRAVKDLLGDEKDWHDDEPALIDPWGFFNEILDWDAAHVAGAPGGPPLPDSLAVRVPEHDVTLAPDWAVRELGGRGGFQLLVKLLPDLDADQRAALPGWEATPHAQFERLLRENRDADGRNASIGVLVDRREIRIIYAPRGETSGWLSFPVRSLGTVAGRAMLGGLKLMLGHARLFTEAEERRLPRLLARSREAQNEVSTALSRQVLGAAHELLRAMHAGDPERIERLARDRSEHLYEGLLTTLLRLVFLLFAEDRDLIPASREPASIELYEQNYSVRGLYAKLAEDRALHADTMDERVGGWGRLLALFRMVHGGLGDWIVARGGKLFDPTTFPFLEGRDDSEALGAARVLPVRDGAILNILEGLMTLEGPSLAGERVRERISYRSLDVEQIGSVYETVMGFKVEPAPEPVLAVKGEKDLPVFVAPGALVKAKEAERQKLLKEQGVAPSGKRLEAIKKAATLNELTMALAAIRDRRGSPDGGLTAAGAPVLQPTDERRRSGSHYTPRALTEPIVRHALEPAFERIGEAATPDQVLDIKVCDPACGSGAFLVEACRQLGERLEKAWGHHPALKPAIPADEDEALHARRLVAQRALYGVDKNPMAVDLAKLSLWLATLAARHEFTFLDHAVKCGDSLVGLSRAQIEAAHWDLSKPPLPLLKGLVRGKINEAATGRRDIQFAPDDTARAIQEARHRTVERRLDEPRMYGDAIVAAFFAANKPRARELRRQEVEGLLSGMSGNANEEKIAAVATTLRHGEHPIRPFHWELEFPEVFSRDNPGFDAIVGNPPFAGKNTTVAANRDGFLDWFKVMHEGAHGNADLVAHFFRRAFVLLRSGGCFGLIATNTIGQGDTRATGLAAILGMGGRITHAKKREPWPGEAAVIVSVVHVAKEGRRFVLTPTVASARNGGETLPILDGRRTSRVSAYLVEGAMDGSPERLAANARKAFQGSILLGMGFTFDDVAAAKGTSEPIARMHELLARDERNAERIKPYLGGEEVNNSPTHAHHRFAIDFEDFPLRRDPAAMYPWRQLTEETQRAKLRLGIVSADYPDPVAADWPDLLEVVERLVLPERANNPDRSRREIWWRYTRRTPGLLRATDGMQRVLSTNCGAAPHMAFTQLTSGMNYANTLAIFAFPNLAPFAALQSRVHEIWARFFSSTLEDRLRYAPSDCFETFPFPENFEIDSALEAAGQAYYDHRATLMIARNEGMTKTYNRFHDARDNAPDLTALRDLHADMDRVVLRAYGWDDLADRAAPAFLTPDTEDDHTYQGRLFWPNAFRDEVLARLLELNAERHAEEVRLGLHATRSPTRREDDEDGGDE</sequence>
<dbReference type="EC" id="2.1.1.72" evidence="1"/>
<comment type="caution">
    <text evidence="8">The sequence shown here is derived from an EMBL/GenBank/DDBJ whole genome shotgun (WGS) entry which is preliminary data.</text>
</comment>
<evidence type="ECO:0000259" key="7">
    <source>
        <dbReference type="Pfam" id="PF07669"/>
    </source>
</evidence>
<dbReference type="PROSITE" id="PS00092">
    <property type="entry name" value="N6_MTASE"/>
    <property type="match status" value="1"/>
</dbReference>
<keyword evidence="3" id="KW-0808">Transferase</keyword>
<dbReference type="InterPro" id="IPR029063">
    <property type="entry name" value="SAM-dependent_MTases_sf"/>
</dbReference>